<evidence type="ECO:0000313" key="1">
    <source>
        <dbReference type="EMBL" id="QJA54406.1"/>
    </source>
</evidence>
<dbReference type="EMBL" id="MT144504">
    <property type="protein sequence ID" value="QJA54406.1"/>
    <property type="molecule type" value="Genomic_DNA"/>
</dbReference>
<reference evidence="1" key="1">
    <citation type="submission" date="2020-03" db="EMBL/GenBank/DDBJ databases">
        <title>The deep terrestrial virosphere.</title>
        <authorList>
            <person name="Holmfeldt K."/>
            <person name="Nilsson E."/>
            <person name="Simone D."/>
            <person name="Lopez-Fernandez M."/>
            <person name="Wu X."/>
            <person name="de Brujin I."/>
            <person name="Lundin D."/>
            <person name="Andersson A."/>
            <person name="Bertilsson S."/>
            <person name="Dopson M."/>
        </authorList>
    </citation>
    <scope>NUCLEOTIDE SEQUENCE</scope>
    <source>
        <strain evidence="1">TM448A04815</strain>
        <strain evidence="2">TM448B01471</strain>
    </source>
</reference>
<evidence type="ECO:0000313" key="2">
    <source>
        <dbReference type="EMBL" id="QJH99023.1"/>
    </source>
</evidence>
<dbReference type="EMBL" id="MT144764">
    <property type="protein sequence ID" value="QJH99023.1"/>
    <property type="molecule type" value="Genomic_DNA"/>
</dbReference>
<sequence length="101" mass="12107">MKPFIRFHPSYITISCSLVYRYFQKDNTLLVEKNNDLLKVRIFQDDEEKLIGFKPDEEGYKITICGSGRSYHISCKQLTDQIQGTFYPDWSEKYQMLIFKY</sequence>
<accession>A0A6H2A2I7</accession>
<name>A0A6H2A2I7_9ZZZZ</name>
<proteinExistence type="predicted"/>
<gene>
    <name evidence="1" type="ORF">TM448A04815_0002</name>
    <name evidence="2" type="ORF">TM448B01471_0002</name>
</gene>
<organism evidence="1">
    <name type="scientific">viral metagenome</name>
    <dbReference type="NCBI Taxonomy" id="1070528"/>
    <lineage>
        <taxon>unclassified sequences</taxon>
        <taxon>metagenomes</taxon>
        <taxon>organismal metagenomes</taxon>
    </lineage>
</organism>
<protein>
    <submittedName>
        <fullName evidence="1">Uncharacterized protein</fullName>
    </submittedName>
</protein>
<dbReference type="AlphaFoldDB" id="A0A6H2A2I7"/>